<dbReference type="EMBL" id="CADCSU010000148">
    <property type="protein sequence ID" value="CAA9202344.1"/>
    <property type="molecule type" value="Genomic_DNA"/>
</dbReference>
<evidence type="ECO:0000313" key="2">
    <source>
        <dbReference type="Proteomes" id="UP000479938"/>
    </source>
</evidence>
<dbReference type="RefSeq" id="WP_173972559.1">
    <property type="nucleotide sequence ID" value="NZ_CADCSU010000148.1"/>
</dbReference>
<keyword evidence="2" id="KW-1185">Reference proteome</keyword>
<proteinExistence type="predicted"/>
<protein>
    <recommendedName>
        <fullName evidence="3">Lipoprotein</fullName>
    </recommendedName>
</protein>
<gene>
    <name evidence="1" type="ORF">FLA105534_04029</name>
</gene>
<accession>A0A6J4GTL8</accession>
<dbReference type="AlphaFoldDB" id="A0A6J4GTL8"/>
<organism evidence="1 2">
    <name type="scientific">Flavobacterium bizetiae</name>
    <dbReference type="NCBI Taxonomy" id="2704140"/>
    <lineage>
        <taxon>Bacteria</taxon>
        <taxon>Pseudomonadati</taxon>
        <taxon>Bacteroidota</taxon>
        <taxon>Flavobacteriia</taxon>
        <taxon>Flavobacteriales</taxon>
        <taxon>Flavobacteriaceae</taxon>
        <taxon>Flavobacterium</taxon>
    </lineage>
</organism>
<reference evidence="1 2" key="1">
    <citation type="submission" date="2020-02" db="EMBL/GenBank/DDBJ databases">
        <authorList>
            <person name="Criscuolo A."/>
        </authorList>
    </citation>
    <scope>NUCLEOTIDE SEQUENCE [LARGE SCALE GENOMIC DNA]</scope>
    <source>
        <strain evidence="1">CIP105534</strain>
    </source>
</reference>
<name>A0A6J4GTL8_9FLAO</name>
<evidence type="ECO:0008006" key="3">
    <source>
        <dbReference type="Google" id="ProtNLM"/>
    </source>
</evidence>
<sequence length="122" mass="14334">MKKLLLLFIVLCTFGCKKYEVSFEQPTDMRLDNLKLEVLLDKEKIQDINLKATNAMPGYETAELPVSDEGKHLLQVKVKDTIFSYNVKYPEERYILVTAHLKTNGKIYIGILKQQYKFRFRQ</sequence>
<dbReference type="Proteomes" id="UP000479938">
    <property type="component" value="Unassembled WGS sequence"/>
</dbReference>
<evidence type="ECO:0000313" key="1">
    <source>
        <dbReference type="EMBL" id="CAA9202344.1"/>
    </source>
</evidence>